<reference evidence="6" key="1">
    <citation type="submission" date="2020-03" db="EMBL/GenBank/DDBJ databases">
        <title>A high-quality chromosome-level genome assembly of a woody plant with both climbing and erect habits, Rhamnella rubrinervis.</title>
        <authorList>
            <person name="Lu Z."/>
            <person name="Yang Y."/>
            <person name="Zhu X."/>
            <person name="Sun Y."/>
        </authorList>
    </citation>
    <scope>NUCLEOTIDE SEQUENCE</scope>
    <source>
        <strain evidence="6">BYM</strain>
        <tissue evidence="6">Leaf</tissue>
    </source>
</reference>
<feature type="compositionally biased region" description="Basic and acidic residues" evidence="3">
    <location>
        <begin position="445"/>
        <end position="460"/>
    </location>
</feature>
<dbReference type="EMBL" id="VOIH02000009">
    <property type="protein sequence ID" value="KAF3437321.1"/>
    <property type="molecule type" value="Genomic_DNA"/>
</dbReference>
<feature type="transmembrane region" description="Helical" evidence="4">
    <location>
        <begin position="549"/>
        <end position="569"/>
    </location>
</feature>
<accession>A0A8K0GTV3</accession>
<dbReference type="Proteomes" id="UP000796880">
    <property type="component" value="Unassembled WGS sequence"/>
</dbReference>
<organism evidence="6 7">
    <name type="scientific">Rhamnella rubrinervis</name>
    <dbReference type="NCBI Taxonomy" id="2594499"/>
    <lineage>
        <taxon>Eukaryota</taxon>
        <taxon>Viridiplantae</taxon>
        <taxon>Streptophyta</taxon>
        <taxon>Embryophyta</taxon>
        <taxon>Tracheophyta</taxon>
        <taxon>Spermatophyta</taxon>
        <taxon>Magnoliopsida</taxon>
        <taxon>eudicotyledons</taxon>
        <taxon>Gunneridae</taxon>
        <taxon>Pentapetalae</taxon>
        <taxon>rosids</taxon>
        <taxon>fabids</taxon>
        <taxon>Rosales</taxon>
        <taxon>Rhamnaceae</taxon>
        <taxon>rhamnoid group</taxon>
        <taxon>Rhamneae</taxon>
        <taxon>Rhamnella</taxon>
    </lineage>
</organism>
<evidence type="ECO:0000256" key="2">
    <source>
        <dbReference type="SAM" id="Coils"/>
    </source>
</evidence>
<dbReference type="PANTHER" id="PTHR31342">
    <property type="entry name" value="PROTEIN CHUP1, CHLOROPLASTIC"/>
    <property type="match status" value="1"/>
</dbReference>
<proteinExistence type="predicted"/>
<feature type="compositionally biased region" description="Polar residues" evidence="3">
    <location>
        <begin position="26"/>
        <end position="43"/>
    </location>
</feature>
<evidence type="ECO:0000256" key="3">
    <source>
        <dbReference type="SAM" id="MobiDB-lite"/>
    </source>
</evidence>
<keyword evidence="4" id="KW-0812">Transmembrane</keyword>
<feature type="region of interest" description="Disordered" evidence="3">
    <location>
        <begin position="314"/>
        <end position="462"/>
    </location>
</feature>
<evidence type="ECO:0000313" key="7">
    <source>
        <dbReference type="Proteomes" id="UP000796880"/>
    </source>
</evidence>
<dbReference type="OrthoDB" id="1926437at2759"/>
<name>A0A8K0GTV3_9ROSA</name>
<gene>
    <name evidence="6" type="ORF">FNV43_RR20074</name>
</gene>
<feature type="compositionally biased region" description="Basic and acidic residues" evidence="3">
    <location>
        <begin position="373"/>
        <end position="397"/>
    </location>
</feature>
<feature type="signal peptide" evidence="5">
    <location>
        <begin position="1"/>
        <end position="19"/>
    </location>
</feature>
<feature type="chain" id="PRO_5035449441" evidence="5">
    <location>
        <begin position="20"/>
        <end position="574"/>
    </location>
</feature>
<evidence type="ECO:0000256" key="4">
    <source>
        <dbReference type="SAM" id="Phobius"/>
    </source>
</evidence>
<keyword evidence="1 2" id="KW-0175">Coiled coil</keyword>
<keyword evidence="5" id="KW-0732">Signal</keyword>
<feature type="compositionally biased region" description="Low complexity" evidence="3">
    <location>
        <begin position="409"/>
        <end position="418"/>
    </location>
</feature>
<keyword evidence="7" id="KW-1185">Reference proteome</keyword>
<dbReference type="PANTHER" id="PTHR31342:SF35">
    <property type="entry name" value="PROTEIN CHUP1, CHLOROPLASTIC-LIKE"/>
    <property type="match status" value="1"/>
</dbReference>
<dbReference type="InterPro" id="IPR040265">
    <property type="entry name" value="CHUP1/IPGA1-like"/>
</dbReference>
<keyword evidence="4" id="KW-0472">Membrane</keyword>
<evidence type="ECO:0000256" key="1">
    <source>
        <dbReference type="ARBA" id="ARBA00023054"/>
    </source>
</evidence>
<feature type="coiled-coil region" evidence="2">
    <location>
        <begin position="208"/>
        <end position="289"/>
    </location>
</feature>
<protein>
    <submittedName>
        <fullName evidence="6">Uncharacterized protein</fullName>
    </submittedName>
</protein>
<dbReference type="GO" id="GO:0072699">
    <property type="term" value="P:protein localization to cortical microtubule cytoskeleton"/>
    <property type="evidence" value="ECO:0007669"/>
    <property type="project" value="TreeGrafter"/>
</dbReference>
<feature type="compositionally biased region" description="Low complexity" evidence="3">
    <location>
        <begin position="344"/>
        <end position="354"/>
    </location>
</feature>
<dbReference type="AlphaFoldDB" id="A0A8K0GTV3"/>
<evidence type="ECO:0000313" key="6">
    <source>
        <dbReference type="EMBL" id="KAF3437321.1"/>
    </source>
</evidence>
<evidence type="ECO:0000256" key="5">
    <source>
        <dbReference type="SAM" id="SignalP"/>
    </source>
</evidence>
<dbReference type="GO" id="GO:0055028">
    <property type="term" value="C:cortical microtubule"/>
    <property type="evidence" value="ECO:0007669"/>
    <property type="project" value="TreeGrafter"/>
</dbReference>
<comment type="caution">
    <text evidence="6">The sequence shown here is derived from an EMBL/GenBank/DDBJ whole genome shotgun (WGS) entry which is preliminary data.</text>
</comment>
<sequence length="574" mass="65576">MIVKLSFLAVASFATFAVSRINTRPTTRNQNSAANPPDNVSNFQQQQSEKEDEDELANSNAQKDEEDEAKKLNGRNKVLNNVKEREKLLKELEERKKILEGKLLVLHNFQEKQPSKTQLQVQLEEKLSEIEMLKVSLASLQSERKNLKDEVKQSILAKKQLEMAKKTIVEMQQNMDVQTRHIKGQLLTIGGKVCGFQNNEISDRDFLLEKKLREVKNVELEVVQLKRKNKEIELEKRELSLRLFVSQAKITSICNITEGKIVAKFEEEKTMLRQANADLLRQAEILQKNRFDLVQELVYQRWLQSCLRFEIQNKSDPPRQTPLNPKLNSIPCPNSHVEIEPLVSDSSSSYTSSTDHSDEVDTITIESSSSSQKSREKSPFLMHTAERWRKRSKDDKSGNSLSNTDEIHSFSSTSTSPSMKKNELDFTDDQASKPFPRVRRVSFNDLDKSDKPKSDEKEIIGGDQRACRYSSSTSMNSSSCFKYNRASFEGNEHDPVAILTESHLEPINGGGSKIEVDIISSKKMSQPSMQASDQLSDKENRVVVVETHMFNFVAALLFFFLFLLLSYVLHIHKV</sequence>
<feature type="region of interest" description="Disordered" evidence="3">
    <location>
        <begin position="26"/>
        <end position="74"/>
    </location>
</feature>
<keyword evidence="4" id="KW-1133">Transmembrane helix</keyword>